<keyword evidence="3" id="KW-1185">Reference proteome</keyword>
<dbReference type="EMBL" id="JAWZYT010000937">
    <property type="protein sequence ID" value="KAK4317239.1"/>
    <property type="molecule type" value="Genomic_DNA"/>
</dbReference>
<feature type="compositionally biased region" description="Polar residues" evidence="1">
    <location>
        <begin position="52"/>
        <end position="61"/>
    </location>
</feature>
<reference evidence="2" key="1">
    <citation type="submission" date="2023-11" db="EMBL/GenBank/DDBJ databases">
        <title>Genome assemblies of two species of porcelain crab, Petrolisthes cinctipes and Petrolisthes manimaculis (Anomura: Porcellanidae).</title>
        <authorList>
            <person name="Angst P."/>
        </authorList>
    </citation>
    <scope>NUCLEOTIDE SEQUENCE</scope>
    <source>
        <strain evidence="2">PB745_02</strain>
        <tissue evidence="2">Gill</tissue>
    </source>
</reference>
<evidence type="ECO:0000256" key="1">
    <source>
        <dbReference type="SAM" id="MobiDB-lite"/>
    </source>
</evidence>
<dbReference type="Proteomes" id="UP001292094">
    <property type="component" value="Unassembled WGS sequence"/>
</dbReference>
<sequence length="98" mass="10814">MDYNYDDTVLEDLSSQVEADMTERDWWIINTFSFFHVHIVPTSGRTTHGGRPSTSLGNSVSPEEELHLLQPQQQTRKGRAIGGVRGSGAAGVSNQIIN</sequence>
<protein>
    <submittedName>
        <fullName evidence="2">Uncharacterized protein</fullName>
    </submittedName>
</protein>
<accession>A0AAE1UFY8</accession>
<feature type="compositionally biased region" description="Gly residues" evidence="1">
    <location>
        <begin position="80"/>
        <end position="89"/>
    </location>
</feature>
<name>A0AAE1UFY8_9EUCA</name>
<evidence type="ECO:0000313" key="3">
    <source>
        <dbReference type="Proteomes" id="UP001292094"/>
    </source>
</evidence>
<feature type="region of interest" description="Disordered" evidence="1">
    <location>
        <begin position="43"/>
        <end position="98"/>
    </location>
</feature>
<evidence type="ECO:0000313" key="2">
    <source>
        <dbReference type="EMBL" id="KAK4317239.1"/>
    </source>
</evidence>
<organism evidence="2 3">
    <name type="scientific">Petrolisthes manimaculis</name>
    <dbReference type="NCBI Taxonomy" id="1843537"/>
    <lineage>
        <taxon>Eukaryota</taxon>
        <taxon>Metazoa</taxon>
        <taxon>Ecdysozoa</taxon>
        <taxon>Arthropoda</taxon>
        <taxon>Crustacea</taxon>
        <taxon>Multicrustacea</taxon>
        <taxon>Malacostraca</taxon>
        <taxon>Eumalacostraca</taxon>
        <taxon>Eucarida</taxon>
        <taxon>Decapoda</taxon>
        <taxon>Pleocyemata</taxon>
        <taxon>Anomura</taxon>
        <taxon>Galatheoidea</taxon>
        <taxon>Porcellanidae</taxon>
        <taxon>Petrolisthes</taxon>
    </lineage>
</organism>
<dbReference type="AlphaFoldDB" id="A0AAE1UFY8"/>
<comment type="caution">
    <text evidence="2">The sequence shown here is derived from an EMBL/GenBank/DDBJ whole genome shotgun (WGS) entry which is preliminary data.</text>
</comment>
<proteinExistence type="predicted"/>
<gene>
    <name evidence="2" type="ORF">Pmani_011654</name>
</gene>